<organism evidence="1 2">
    <name type="scientific">Nocardia tenerifensis</name>
    <dbReference type="NCBI Taxonomy" id="228006"/>
    <lineage>
        <taxon>Bacteria</taxon>
        <taxon>Bacillati</taxon>
        <taxon>Actinomycetota</taxon>
        <taxon>Actinomycetes</taxon>
        <taxon>Mycobacteriales</taxon>
        <taxon>Nocardiaceae</taxon>
        <taxon>Nocardia</taxon>
    </lineage>
</organism>
<dbReference type="AlphaFoldDB" id="A0A318L0E3"/>
<protein>
    <submittedName>
        <fullName evidence="1">Uncharacterized protein</fullName>
    </submittedName>
</protein>
<evidence type="ECO:0000313" key="1">
    <source>
        <dbReference type="EMBL" id="PXX71594.1"/>
    </source>
</evidence>
<reference evidence="1 2" key="1">
    <citation type="submission" date="2018-05" db="EMBL/GenBank/DDBJ databases">
        <title>Genomic Encyclopedia of Type Strains, Phase IV (KMG-IV): sequencing the most valuable type-strain genomes for metagenomic binning, comparative biology and taxonomic classification.</title>
        <authorList>
            <person name="Goeker M."/>
        </authorList>
    </citation>
    <scope>NUCLEOTIDE SEQUENCE [LARGE SCALE GENOMIC DNA]</scope>
    <source>
        <strain evidence="1 2">DSM 44704</strain>
    </source>
</reference>
<comment type="caution">
    <text evidence="1">The sequence shown here is derived from an EMBL/GenBank/DDBJ whole genome shotgun (WGS) entry which is preliminary data.</text>
</comment>
<name>A0A318L0E3_9NOCA</name>
<proteinExistence type="predicted"/>
<keyword evidence="2" id="KW-1185">Reference proteome</keyword>
<dbReference type="RefSeq" id="WP_040743632.1">
    <property type="nucleotide sequence ID" value="NZ_QJKF01000001.1"/>
</dbReference>
<accession>A0A318L0E3</accession>
<sequence length="158" mass="17708">MLSSPDTLTHVDMHRVQEFLDFVADLRDLTARGESIRWSCDAEPKILARLHHLVPPLYLASGVQPTDWRARHRPGQFYFRRGPGFVIVYDGRSGDETETVIDDPEQLALFDRLHRPGAVPPCPATAALRALGVLFELGGKGITLPYRLARLTLPTELL</sequence>
<dbReference type="Proteomes" id="UP000247569">
    <property type="component" value="Unassembled WGS sequence"/>
</dbReference>
<dbReference type="InterPro" id="IPR043863">
    <property type="entry name" value="DUF5825"/>
</dbReference>
<dbReference type="OrthoDB" id="3624112at2"/>
<evidence type="ECO:0000313" key="2">
    <source>
        <dbReference type="Proteomes" id="UP000247569"/>
    </source>
</evidence>
<gene>
    <name evidence="1" type="ORF">DFR70_1011028</name>
</gene>
<dbReference type="EMBL" id="QJKF01000001">
    <property type="protein sequence ID" value="PXX71594.1"/>
    <property type="molecule type" value="Genomic_DNA"/>
</dbReference>
<dbReference type="Pfam" id="PF19142">
    <property type="entry name" value="DUF5825"/>
    <property type="match status" value="1"/>
</dbReference>